<keyword evidence="3 9" id="KW-0813">Transport</keyword>
<reference evidence="11 12" key="1">
    <citation type="submission" date="2023-10" db="EMBL/GenBank/DDBJ databases">
        <title>Description of Microbulbifer bruguierae sp. nov., isolated from the sediments of mangrove plant Bruguiera sexangula and comparative genomic analyses of the genus Microbulbifer.</title>
        <authorList>
            <person name="Long M."/>
        </authorList>
    </citation>
    <scope>NUCLEOTIDE SEQUENCE [LARGE SCALE GENOMIC DNA]</scope>
    <source>
        <strain evidence="11 12">SPO729</strain>
    </source>
</reference>
<feature type="transmembrane region" description="Helical" evidence="9">
    <location>
        <begin position="393"/>
        <end position="419"/>
    </location>
</feature>
<feature type="transmembrane region" description="Helical" evidence="9">
    <location>
        <begin position="366"/>
        <end position="387"/>
    </location>
</feature>
<protein>
    <recommendedName>
        <fullName evidence="9">Magnesium transporter MgtE</fullName>
    </recommendedName>
</protein>
<dbReference type="SUPFAM" id="SSF54631">
    <property type="entry name" value="CBS-domain pair"/>
    <property type="match status" value="1"/>
</dbReference>
<evidence type="ECO:0000256" key="2">
    <source>
        <dbReference type="ARBA" id="ARBA00009749"/>
    </source>
</evidence>
<keyword evidence="6 9" id="KW-1133">Transmembrane helix</keyword>
<evidence type="ECO:0000259" key="10">
    <source>
        <dbReference type="PROSITE" id="PS51371"/>
    </source>
</evidence>
<dbReference type="PANTHER" id="PTHR43773">
    <property type="entry name" value="MAGNESIUM TRANSPORTER MGTE"/>
    <property type="match status" value="1"/>
</dbReference>
<dbReference type="PROSITE" id="PS51371">
    <property type="entry name" value="CBS"/>
    <property type="match status" value="2"/>
</dbReference>
<dbReference type="InterPro" id="IPR006668">
    <property type="entry name" value="Mg_transptr_MgtE_intracell_dom"/>
</dbReference>
<organism evidence="11 12">
    <name type="scientific">Microbulbifer pacificus</name>
    <dbReference type="NCBI Taxonomy" id="407164"/>
    <lineage>
        <taxon>Bacteria</taxon>
        <taxon>Pseudomonadati</taxon>
        <taxon>Pseudomonadota</taxon>
        <taxon>Gammaproteobacteria</taxon>
        <taxon>Cellvibrionales</taxon>
        <taxon>Microbulbiferaceae</taxon>
        <taxon>Microbulbifer</taxon>
    </lineage>
</organism>
<dbReference type="InterPro" id="IPR038076">
    <property type="entry name" value="MgtE_N_sf"/>
</dbReference>
<sequence length="455" mass="49550">MPNPVSADINFRAQSQLGELYAALDSGTGREVQRMLQSLSPQSIAQLLESSPPRIRQVLWNLIDREVEGEVLQELTDDVKAQILSTMDTEEMVAIMEGLNADDVADILQQLPDRLMAEVLSAMSESDRQRVESVLAYGEETAGGLMDTDIVSVRPHLTLDVVLRYLRRHEKLPKSTDNLFVVSRQDKFIGLLPLTRLLTSDPSVTVREIMHTDVEPIPAEMPDHEVAQLFAKYDWITAPVVDASNRLLGRITIDDVVDVIREDADHSLMSLAGLDEEEDTFAPIKRTAPRRAVWLGINLLTALLASWVINLFQGTIDKVVALAVLMPIVASMGGVAGSQTLTVVIRGMALGQIGRSNLRWLLSRELASGALNGILWSAVMGGIAALWFGDLRIALIIIAAMAINLVTAALAGTILPVALRAMRIDPALAGGVALTTVTDVVGFMSFLGLATWYFA</sequence>
<dbReference type="Proteomes" id="UP001302477">
    <property type="component" value="Chromosome"/>
</dbReference>
<dbReference type="EMBL" id="CP137555">
    <property type="protein sequence ID" value="WOX06482.1"/>
    <property type="molecule type" value="Genomic_DNA"/>
</dbReference>
<dbReference type="Gene3D" id="1.10.357.20">
    <property type="entry name" value="SLC41 divalent cation transporters, integral membrane domain"/>
    <property type="match status" value="1"/>
</dbReference>
<dbReference type="Pfam" id="PF03448">
    <property type="entry name" value="MgtE_N"/>
    <property type="match status" value="1"/>
</dbReference>
<dbReference type="InterPro" id="IPR036739">
    <property type="entry name" value="SLC41_membr_dom_sf"/>
</dbReference>
<evidence type="ECO:0000313" key="11">
    <source>
        <dbReference type="EMBL" id="WOX06482.1"/>
    </source>
</evidence>
<dbReference type="NCBIfam" id="TIGR00400">
    <property type="entry name" value="mgtE"/>
    <property type="match status" value="1"/>
</dbReference>
<dbReference type="Gene3D" id="1.25.60.10">
    <property type="entry name" value="MgtE N-terminal domain-like"/>
    <property type="match status" value="1"/>
</dbReference>
<evidence type="ECO:0000256" key="8">
    <source>
        <dbReference type="PROSITE-ProRule" id="PRU00703"/>
    </source>
</evidence>
<dbReference type="InterPro" id="IPR000644">
    <property type="entry name" value="CBS_dom"/>
</dbReference>
<dbReference type="InterPro" id="IPR006667">
    <property type="entry name" value="SLC41_membr_dom"/>
</dbReference>
<comment type="similarity">
    <text evidence="2 9">Belongs to the SLC41A transporter family.</text>
</comment>
<dbReference type="GO" id="GO:0005886">
    <property type="term" value="C:plasma membrane"/>
    <property type="evidence" value="ECO:0007669"/>
    <property type="project" value="UniProtKB-SubCell"/>
</dbReference>
<keyword evidence="9" id="KW-1003">Cell membrane</keyword>
<name>A0AAU0N1X8_9GAMM</name>
<evidence type="ECO:0000256" key="5">
    <source>
        <dbReference type="ARBA" id="ARBA00022842"/>
    </source>
</evidence>
<keyword evidence="7 9" id="KW-0472">Membrane</keyword>
<evidence type="ECO:0000313" key="12">
    <source>
        <dbReference type="Proteomes" id="UP001302477"/>
    </source>
</evidence>
<dbReference type="InterPro" id="IPR046342">
    <property type="entry name" value="CBS_dom_sf"/>
</dbReference>
<keyword evidence="8" id="KW-0129">CBS domain</keyword>
<evidence type="ECO:0000256" key="1">
    <source>
        <dbReference type="ARBA" id="ARBA00004141"/>
    </source>
</evidence>
<comment type="function">
    <text evidence="9">Acts as a magnesium transporter.</text>
</comment>
<dbReference type="PANTHER" id="PTHR43773:SF1">
    <property type="entry name" value="MAGNESIUM TRANSPORTER MGTE"/>
    <property type="match status" value="1"/>
</dbReference>
<dbReference type="GO" id="GO:0046872">
    <property type="term" value="F:metal ion binding"/>
    <property type="evidence" value="ECO:0007669"/>
    <property type="project" value="UniProtKB-KW"/>
</dbReference>
<keyword evidence="4 9" id="KW-0812">Transmembrane</keyword>
<dbReference type="Pfam" id="PF01769">
    <property type="entry name" value="MgtE"/>
    <property type="match status" value="1"/>
</dbReference>
<proteinExistence type="inferred from homology"/>
<dbReference type="SUPFAM" id="SSF158791">
    <property type="entry name" value="MgtE N-terminal domain-like"/>
    <property type="match status" value="1"/>
</dbReference>
<dbReference type="GO" id="GO:0015095">
    <property type="term" value="F:magnesium ion transmembrane transporter activity"/>
    <property type="evidence" value="ECO:0007669"/>
    <property type="project" value="UniProtKB-UniRule"/>
</dbReference>
<feature type="transmembrane region" description="Helical" evidence="9">
    <location>
        <begin position="319"/>
        <end position="345"/>
    </location>
</feature>
<keyword evidence="12" id="KW-1185">Reference proteome</keyword>
<gene>
    <name evidence="11" type="primary">mgtE</name>
    <name evidence="11" type="ORF">R5R33_04945</name>
</gene>
<keyword evidence="5 9" id="KW-0460">Magnesium</keyword>
<evidence type="ECO:0000256" key="3">
    <source>
        <dbReference type="ARBA" id="ARBA00022448"/>
    </source>
</evidence>
<evidence type="ECO:0000256" key="4">
    <source>
        <dbReference type="ARBA" id="ARBA00022692"/>
    </source>
</evidence>
<dbReference type="RefSeq" id="WP_318954935.1">
    <property type="nucleotide sequence ID" value="NZ_CP137555.1"/>
</dbReference>
<comment type="subcellular location">
    <subcellularLocation>
        <location evidence="9">Cell membrane</location>
        <topology evidence="9">Multi-pass membrane protein</topology>
    </subcellularLocation>
    <subcellularLocation>
        <location evidence="1">Membrane</location>
        <topology evidence="1">Multi-pass membrane protein</topology>
    </subcellularLocation>
</comment>
<feature type="domain" description="CBS" evidence="10">
    <location>
        <begin position="146"/>
        <end position="209"/>
    </location>
</feature>
<dbReference type="Gene3D" id="3.10.580.10">
    <property type="entry name" value="CBS-domain"/>
    <property type="match status" value="1"/>
</dbReference>
<dbReference type="SUPFAM" id="SSF161093">
    <property type="entry name" value="MgtE membrane domain-like"/>
    <property type="match status" value="1"/>
</dbReference>
<evidence type="ECO:0000256" key="7">
    <source>
        <dbReference type="ARBA" id="ARBA00023136"/>
    </source>
</evidence>
<dbReference type="KEGG" id="mpaf:R5R33_04945"/>
<feature type="transmembrane region" description="Helical" evidence="9">
    <location>
        <begin position="292"/>
        <end position="313"/>
    </location>
</feature>
<feature type="domain" description="CBS" evidence="10">
    <location>
        <begin position="210"/>
        <end position="268"/>
    </location>
</feature>
<evidence type="ECO:0000256" key="6">
    <source>
        <dbReference type="ARBA" id="ARBA00022989"/>
    </source>
</evidence>
<dbReference type="SMART" id="SM00924">
    <property type="entry name" value="MgtE_N"/>
    <property type="match status" value="1"/>
</dbReference>
<dbReference type="CDD" id="cd04606">
    <property type="entry name" value="CBS_pair_Mg_transporter"/>
    <property type="match status" value="1"/>
</dbReference>
<dbReference type="SMART" id="SM00116">
    <property type="entry name" value="CBS"/>
    <property type="match status" value="2"/>
</dbReference>
<feature type="transmembrane region" description="Helical" evidence="9">
    <location>
        <begin position="431"/>
        <end position="454"/>
    </location>
</feature>
<evidence type="ECO:0000256" key="9">
    <source>
        <dbReference type="RuleBase" id="RU362011"/>
    </source>
</evidence>
<dbReference type="InterPro" id="IPR006669">
    <property type="entry name" value="MgtE_transporter"/>
</dbReference>
<dbReference type="Pfam" id="PF00571">
    <property type="entry name" value="CBS"/>
    <property type="match status" value="2"/>
</dbReference>
<keyword evidence="9" id="KW-0479">Metal-binding</keyword>
<dbReference type="AlphaFoldDB" id="A0AAU0N1X8"/>
<accession>A0AAU0N1X8</accession>
<comment type="subunit">
    <text evidence="9">Homodimer.</text>
</comment>